<dbReference type="Pfam" id="PF03358">
    <property type="entry name" value="FMN_red"/>
    <property type="match status" value="1"/>
</dbReference>
<organism evidence="7">
    <name type="scientific">Neobodo designis</name>
    <name type="common">Flagellated protozoan</name>
    <name type="synonym">Bodo designis</name>
    <dbReference type="NCBI Taxonomy" id="312471"/>
    <lineage>
        <taxon>Eukaryota</taxon>
        <taxon>Discoba</taxon>
        <taxon>Euglenozoa</taxon>
        <taxon>Kinetoplastea</taxon>
        <taxon>Metakinetoplastina</taxon>
        <taxon>Neobodonida</taxon>
        <taxon>Neobodo</taxon>
    </lineage>
</organism>
<evidence type="ECO:0000259" key="5">
    <source>
        <dbReference type="PROSITE" id="PS50902"/>
    </source>
</evidence>
<evidence type="ECO:0000256" key="3">
    <source>
        <dbReference type="ARBA" id="ARBA00022643"/>
    </source>
</evidence>
<dbReference type="InterPro" id="IPR010089">
    <property type="entry name" value="Flavoprotein_WrbA-like"/>
</dbReference>
<dbReference type="FunFam" id="3.40.50.360:FF:000001">
    <property type="entry name" value="NAD(P)H dehydrogenase (Quinone) FQR1-like"/>
    <property type="match status" value="1"/>
</dbReference>
<proteinExistence type="inferred from homology"/>
<dbReference type="AlphaFoldDB" id="A0A6U4S9V1"/>
<evidence type="ECO:0000256" key="4">
    <source>
        <dbReference type="ARBA" id="ARBA00023002"/>
    </source>
</evidence>
<dbReference type="InterPro" id="IPR037513">
    <property type="entry name" value="NQO"/>
</dbReference>
<sequence>MANVLVLFYTTYGHNYTMAKAAVEGVSQAGANAVLKRIPETLPDEVLVKMGALEAAKQWADVPVAKPEELKDYDAVIWATPTRFGSIPAQVKTFLDAMGGLWFTDALVGKVGSVMVSSNTQHGGQETTIHAMHTVLMHLGYVIVGLPYSFKGQSGVEEVKGCSPYGASTIAGNGGERQPSKDELDGARFQGKHVATIATRLAAK</sequence>
<comment type="similarity">
    <text evidence="1">Belongs to the WrbA family.</text>
</comment>
<evidence type="ECO:0000313" key="7">
    <source>
        <dbReference type="EMBL" id="CAD9116855.1"/>
    </source>
</evidence>
<keyword evidence="2" id="KW-0285">Flavoprotein</keyword>
<name>A0A6U4S9V1_NEODS</name>
<gene>
    <name evidence="6" type="ORF">NDES1114_LOCUS15183</name>
    <name evidence="7" type="ORF">NDES1114_LOCUS15184</name>
</gene>
<dbReference type="HAMAP" id="MF_01017">
    <property type="entry name" value="NQOR"/>
    <property type="match status" value="1"/>
</dbReference>
<dbReference type="PANTHER" id="PTHR30546">
    <property type="entry name" value="FLAVODOXIN-RELATED PROTEIN WRBA-RELATED"/>
    <property type="match status" value="1"/>
</dbReference>
<dbReference type="GO" id="GO:0010181">
    <property type="term" value="F:FMN binding"/>
    <property type="evidence" value="ECO:0007669"/>
    <property type="project" value="InterPro"/>
</dbReference>
<dbReference type="NCBIfam" id="TIGR01755">
    <property type="entry name" value="flav_wrbA"/>
    <property type="match status" value="1"/>
</dbReference>
<dbReference type="InterPro" id="IPR029039">
    <property type="entry name" value="Flavoprotein-like_sf"/>
</dbReference>
<keyword evidence="3" id="KW-0288">FMN</keyword>
<dbReference type="Gene3D" id="3.40.50.360">
    <property type="match status" value="1"/>
</dbReference>
<reference evidence="7" key="1">
    <citation type="submission" date="2021-01" db="EMBL/GenBank/DDBJ databases">
        <authorList>
            <person name="Corre E."/>
            <person name="Pelletier E."/>
            <person name="Niang G."/>
            <person name="Scheremetjew M."/>
            <person name="Finn R."/>
            <person name="Kale V."/>
            <person name="Holt S."/>
            <person name="Cochrane G."/>
            <person name="Meng A."/>
            <person name="Brown T."/>
            <person name="Cohen L."/>
        </authorList>
    </citation>
    <scope>NUCLEOTIDE SEQUENCE</scope>
    <source>
        <strain evidence="7">CCAP 1951/1</strain>
    </source>
</reference>
<keyword evidence="4" id="KW-0560">Oxidoreductase</keyword>
<dbReference type="PANTHER" id="PTHR30546:SF23">
    <property type="entry name" value="FLAVOPROTEIN-LIKE PROTEIN YCP4-RELATED"/>
    <property type="match status" value="1"/>
</dbReference>
<accession>A0A6U4S9V1</accession>
<dbReference type="SUPFAM" id="SSF52218">
    <property type="entry name" value="Flavoproteins"/>
    <property type="match status" value="1"/>
</dbReference>
<dbReference type="InterPro" id="IPR005025">
    <property type="entry name" value="FMN_Rdtase-like_dom"/>
</dbReference>
<evidence type="ECO:0000313" key="6">
    <source>
        <dbReference type="EMBL" id="CAD9116853.1"/>
    </source>
</evidence>
<dbReference type="EMBL" id="HBGF01022993">
    <property type="protein sequence ID" value="CAD9116853.1"/>
    <property type="molecule type" value="Transcribed_RNA"/>
</dbReference>
<dbReference type="GO" id="GO:0003955">
    <property type="term" value="F:NAD(P)H dehydrogenase (quinone) activity"/>
    <property type="evidence" value="ECO:0007669"/>
    <property type="project" value="InterPro"/>
</dbReference>
<feature type="domain" description="Flavodoxin-like" evidence="5">
    <location>
        <begin position="4"/>
        <end position="170"/>
    </location>
</feature>
<dbReference type="EMBL" id="HBGF01022994">
    <property type="protein sequence ID" value="CAD9116855.1"/>
    <property type="molecule type" value="Transcribed_RNA"/>
</dbReference>
<evidence type="ECO:0000256" key="1">
    <source>
        <dbReference type="ARBA" id="ARBA00006961"/>
    </source>
</evidence>
<dbReference type="GO" id="GO:0016020">
    <property type="term" value="C:membrane"/>
    <property type="evidence" value="ECO:0007669"/>
    <property type="project" value="TreeGrafter"/>
</dbReference>
<dbReference type="NCBIfam" id="NF002999">
    <property type="entry name" value="PRK03767.1"/>
    <property type="match status" value="1"/>
</dbReference>
<protein>
    <recommendedName>
        <fullName evidence="5">Flavodoxin-like domain-containing protein</fullName>
    </recommendedName>
</protein>
<evidence type="ECO:0000256" key="2">
    <source>
        <dbReference type="ARBA" id="ARBA00022630"/>
    </source>
</evidence>
<dbReference type="PROSITE" id="PS50902">
    <property type="entry name" value="FLAVODOXIN_LIKE"/>
    <property type="match status" value="1"/>
</dbReference>
<dbReference type="InterPro" id="IPR008254">
    <property type="entry name" value="Flavodoxin/NO_synth"/>
</dbReference>